<dbReference type="InterPro" id="IPR025337">
    <property type="entry name" value="Questin_oxidase-like"/>
</dbReference>
<dbReference type="EMBL" id="DF196769">
    <property type="protein sequence ID" value="GAC71533.1"/>
    <property type="molecule type" value="Genomic_DNA"/>
</dbReference>
<dbReference type="PANTHER" id="PTHR35870">
    <property type="entry name" value="PROTEIN, PUTATIVE (AFU_ORTHOLOGUE AFUA_5G03330)-RELATED"/>
    <property type="match status" value="1"/>
</dbReference>
<dbReference type="OrthoDB" id="10004862at2759"/>
<sequence>MSFEASTAFGALSPLVRDDSRRELSSLLATNHASYHCFFNTRGMHNHLVHQLIADVTLGATPADLRSHMQYQRDHYLGGFSLSRRERYDPHTTDSAAVPKITDANWGDHLGRPSHYWTYLHFFEHKLQDLGMARVLEEYVFSAGANQAGREMLARWLGGVLHAAIHFGYAVETRVVGVAAEAMAMAAVTAARHTWLTPHDWLMQTPRAGKSLLELVREVQSDARVAVDALGLREADTPLIDEPFEKGGTAYGVVHEYIDAWNVSDPSQASSEVALLAALMLGAVPLKDGAYHHDFFLMHVNNVHLFTPLLLELLPASSRGAMLRALGAHLLYYYLVRGRPAFTPSHLTNPLCTRKLGWDEMFKASRESVDEHLPKAVRTLYIHSLAHPPPPPPHRGQLNTLLALSHHDTTLDDVYRATAQQMVDMHTGQIRPSTHDVMGAQQEFWQFQPFF</sequence>
<accession>M9MAD9</accession>
<evidence type="ECO:0000256" key="1">
    <source>
        <dbReference type="ARBA" id="ARBA00023002"/>
    </source>
</evidence>
<evidence type="ECO:0000313" key="3">
    <source>
        <dbReference type="Proteomes" id="UP000011976"/>
    </source>
</evidence>
<organism evidence="2 3">
    <name type="scientific">Pseudozyma antarctica (strain T-34)</name>
    <name type="common">Yeast</name>
    <name type="synonym">Candida antarctica</name>
    <dbReference type="NCBI Taxonomy" id="1151754"/>
    <lineage>
        <taxon>Eukaryota</taxon>
        <taxon>Fungi</taxon>
        <taxon>Dikarya</taxon>
        <taxon>Basidiomycota</taxon>
        <taxon>Ustilaginomycotina</taxon>
        <taxon>Ustilaginomycetes</taxon>
        <taxon>Ustilaginales</taxon>
        <taxon>Ustilaginaceae</taxon>
        <taxon>Moesziomyces</taxon>
    </lineage>
</organism>
<keyword evidence="1" id="KW-0560">Oxidoreductase</keyword>
<dbReference type="AlphaFoldDB" id="M9MAD9"/>
<name>M9MAD9_PSEA3</name>
<evidence type="ECO:0000313" key="2">
    <source>
        <dbReference type="EMBL" id="GAC71533.1"/>
    </source>
</evidence>
<reference evidence="3" key="1">
    <citation type="journal article" date="2013" name="Genome Announc.">
        <title>Genome sequence of the basidiomycetous yeast Pseudozyma antarctica T-34, a producer of the glycolipid biosurfactants mannosylerythritol lipids.</title>
        <authorList>
            <person name="Morita T."/>
            <person name="Koike H."/>
            <person name="Koyama Y."/>
            <person name="Hagiwara H."/>
            <person name="Ito E."/>
            <person name="Fukuoka T."/>
            <person name="Imura T."/>
            <person name="Machida M."/>
            <person name="Kitamoto D."/>
        </authorList>
    </citation>
    <scope>NUCLEOTIDE SEQUENCE [LARGE SCALE GENOMIC DNA]</scope>
    <source>
        <strain evidence="3">T-34</strain>
    </source>
</reference>
<dbReference type="PANTHER" id="PTHR35870:SF1">
    <property type="entry name" value="PROTEIN, PUTATIVE (AFU_ORTHOLOGUE AFUA_5G03330)-RELATED"/>
    <property type="match status" value="1"/>
</dbReference>
<dbReference type="Pfam" id="PF14027">
    <property type="entry name" value="Questin_oxidase"/>
    <property type="match status" value="1"/>
</dbReference>
<dbReference type="Proteomes" id="UP000011976">
    <property type="component" value="Unassembled WGS sequence"/>
</dbReference>
<proteinExistence type="predicted"/>
<dbReference type="GO" id="GO:0016491">
    <property type="term" value="F:oxidoreductase activity"/>
    <property type="evidence" value="ECO:0007669"/>
    <property type="project" value="UniProtKB-KW"/>
</dbReference>
<protein>
    <submittedName>
        <fullName evidence="2">Phosphoribosylamidoimidazole-succinocarboxamide synthase</fullName>
    </submittedName>
</protein>
<gene>
    <name evidence="2" type="ORF">PANT_3d00087</name>
</gene>
<dbReference type="STRING" id="1151754.M9MAD9"/>